<gene>
    <name evidence="2" type="primary">LOC104703064</name>
</gene>
<evidence type="ECO:0000313" key="2">
    <source>
        <dbReference type="RefSeq" id="XP_010417302.1"/>
    </source>
</evidence>
<organism evidence="1 2">
    <name type="scientific">Camelina sativa</name>
    <name type="common">False flax</name>
    <name type="synonym">Myagrum sativum</name>
    <dbReference type="NCBI Taxonomy" id="90675"/>
    <lineage>
        <taxon>Eukaryota</taxon>
        <taxon>Viridiplantae</taxon>
        <taxon>Streptophyta</taxon>
        <taxon>Embryophyta</taxon>
        <taxon>Tracheophyta</taxon>
        <taxon>Spermatophyta</taxon>
        <taxon>Magnoliopsida</taxon>
        <taxon>eudicotyledons</taxon>
        <taxon>Gunneridae</taxon>
        <taxon>Pentapetalae</taxon>
        <taxon>rosids</taxon>
        <taxon>malvids</taxon>
        <taxon>Brassicales</taxon>
        <taxon>Brassicaceae</taxon>
        <taxon>Camelineae</taxon>
        <taxon>Camelina</taxon>
    </lineage>
</organism>
<dbReference type="RefSeq" id="XP_010417302.1">
    <property type="nucleotide sequence ID" value="XM_010419000.1"/>
</dbReference>
<reference evidence="1" key="1">
    <citation type="journal article" date="2014" name="Nat. Commun.">
        <title>The emerging biofuel crop Camelina sativa retains a highly undifferentiated hexaploid genome structure.</title>
        <authorList>
            <person name="Kagale S."/>
            <person name="Koh C."/>
            <person name="Nixon J."/>
            <person name="Bollina V."/>
            <person name="Clarke W.E."/>
            <person name="Tuteja R."/>
            <person name="Spillane C."/>
            <person name="Robinson S.J."/>
            <person name="Links M.G."/>
            <person name="Clarke C."/>
            <person name="Higgins E.E."/>
            <person name="Huebert T."/>
            <person name="Sharpe A.G."/>
            <person name="Parkin I.A."/>
        </authorList>
    </citation>
    <scope>NUCLEOTIDE SEQUENCE [LARGE SCALE GENOMIC DNA]</scope>
    <source>
        <strain evidence="1">cv. DH55</strain>
    </source>
</reference>
<dbReference type="Proteomes" id="UP000694864">
    <property type="component" value="Chromosome 7"/>
</dbReference>
<dbReference type="GeneID" id="104703064"/>
<sequence>MESKLQACQQYIHTLESSLREEISRHAPLYGANLESLSMKELDTIARIHEEGLRQIHALQQRKGHTLSHGLPQGHTLYPTTPPQLPPMAIGLPPQLIPNGSGVHSNGHINGSVRPWFSHHT</sequence>
<keyword evidence="1" id="KW-1185">Reference proteome</keyword>
<evidence type="ECO:0000313" key="1">
    <source>
        <dbReference type="Proteomes" id="UP000694864"/>
    </source>
</evidence>
<protein>
    <submittedName>
        <fullName evidence="2">Uncharacterized protein LOC104703064</fullName>
    </submittedName>
</protein>
<accession>A0ABM0SWW7</accession>
<name>A0ABM0SWW7_CAMSA</name>
<dbReference type="PANTHER" id="PTHR47242:SF1">
    <property type="entry name" value="TRAF-LIKE FAMILY PROTEIN"/>
    <property type="match status" value="1"/>
</dbReference>
<dbReference type="PANTHER" id="PTHR47242">
    <property type="entry name" value="TRAF-LIKE FAMILY PROTEIN"/>
    <property type="match status" value="1"/>
</dbReference>
<reference evidence="2" key="2">
    <citation type="submission" date="2025-08" db="UniProtKB">
        <authorList>
            <consortium name="RefSeq"/>
        </authorList>
    </citation>
    <scope>IDENTIFICATION</scope>
    <source>
        <tissue evidence="2">Leaf</tissue>
    </source>
</reference>
<proteinExistence type="predicted"/>